<comment type="caution">
    <text evidence="1">The sequence shown here is derived from an EMBL/GenBank/DDBJ whole genome shotgun (WGS) entry which is preliminary data.</text>
</comment>
<reference evidence="2" key="1">
    <citation type="journal article" date="2023" name="Nat. Plants">
        <title>Single-cell RNA sequencing provides a high-resolution roadmap for understanding the multicellular compartmentation of specialized metabolism.</title>
        <authorList>
            <person name="Sun S."/>
            <person name="Shen X."/>
            <person name="Li Y."/>
            <person name="Li Y."/>
            <person name="Wang S."/>
            <person name="Li R."/>
            <person name="Zhang H."/>
            <person name="Shen G."/>
            <person name="Guo B."/>
            <person name="Wei J."/>
            <person name="Xu J."/>
            <person name="St-Pierre B."/>
            <person name="Chen S."/>
            <person name="Sun C."/>
        </authorList>
    </citation>
    <scope>NUCLEOTIDE SEQUENCE [LARGE SCALE GENOMIC DNA]</scope>
</reference>
<sequence>METSYLKDMMVMETSLLNNIKDLITSLLMLNLIGIFLMMIMESVKRMSMRMKRKLILRKVGEQMRMIASFENTRVLKKSKKKRISLEHPCTWTSILGRNHTMEVQEQGENVGKEPSLCHEDSSLSPFVNPSLLSDEVSFEELKLLLESYISHVSIIGDACSISFCGGLFLVCLIFLNVSSHASLTNHRCIMVLNSILLAMVLGY</sequence>
<proteinExistence type="predicted"/>
<protein>
    <submittedName>
        <fullName evidence="1">Uncharacterized protein</fullName>
    </submittedName>
</protein>
<accession>A0ACC0B2L7</accession>
<dbReference type="Proteomes" id="UP001060085">
    <property type="component" value="Linkage Group LG04"/>
</dbReference>
<name>A0ACC0B2L7_CATRO</name>
<organism evidence="1 2">
    <name type="scientific">Catharanthus roseus</name>
    <name type="common">Madagascar periwinkle</name>
    <name type="synonym">Vinca rosea</name>
    <dbReference type="NCBI Taxonomy" id="4058"/>
    <lineage>
        <taxon>Eukaryota</taxon>
        <taxon>Viridiplantae</taxon>
        <taxon>Streptophyta</taxon>
        <taxon>Embryophyta</taxon>
        <taxon>Tracheophyta</taxon>
        <taxon>Spermatophyta</taxon>
        <taxon>Magnoliopsida</taxon>
        <taxon>eudicotyledons</taxon>
        <taxon>Gunneridae</taxon>
        <taxon>Pentapetalae</taxon>
        <taxon>asterids</taxon>
        <taxon>lamiids</taxon>
        <taxon>Gentianales</taxon>
        <taxon>Apocynaceae</taxon>
        <taxon>Rauvolfioideae</taxon>
        <taxon>Vinceae</taxon>
        <taxon>Catharanthinae</taxon>
        <taxon>Catharanthus</taxon>
    </lineage>
</organism>
<evidence type="ECO:0000313" key="1">
    <source>
        <dbReference type="EMBL" id="KAI5666888.1"/>
    </source>
</evidence>
<keyword evidence="2" id="KW-1185">Reference proteome</keyword>
<dbReference type="EMBL" id="CM044704">
    <property type="protein sequence ID" value="KAI5666888.1"/>
    <property type="molecule type" value="Genomic_DNA"/>
</dbReference>
<gene>
    <name evidence="1" type="ORF">M9H77_16741</name>
</gene>
<evidence type="ECO:0000313" key="2">
    <source>
        <dbReference type="Proteomes" id="UP001060085"/>
    </source>
</evidence>